<dbReference type="STRING" id="194439.CT0886"/>
<reference evidence="1 2" key="1">
    <citation type="journal article" date="2002" name="Proc. Natl. Acad. Sci. U.S.A.">
        <title>The complete genome sequence of Chlorobium tepidum TLS, a photosynthetic, anaerobic, green-sulfur bacterium.</title>
        <authorList>
            <person name="Eisen J.A."/>
            <person name="Nelson K.E."/>
            <person name="Paulsen I.T."/>
            <person name="Heidelberg J.F."/>
            <person name="Wu M."/>
            <person name="Dodson R.J."/>
            <person name="Deboy R."/>
            <person name="Gwinn M.L."/>
            <person name="Nelson W.C."/>
            <person name="Haft D.H."/>
            <person name="Hickey E.K."/>
            <person name="Peterson J.D."/>
            <person name="Durkin A.S."/>
            <person name="Kolonay J.L."/>
            <person name="Yang F."/>
            <person name="Holt I."/>
            <person name="Umayam L.A."/>
            <person name="Mason T."/>
            <person name="Brenner M."/>
            <person name="Shea T.P."/>
            <person name="Parksey D."/>
            <person name="Nierman W.C."/>
            <person name="Feldblyum T.V."/>
            <person name="Hansen C.L."/>
            <person name="Craven M.B."/>
            <person name="Radune D."/>
            <person name="Vamathevan J."/>
            <person name="Khouri H."/>
            <person name="White O."/>
            <person name="Gruber T.M."/>
            <person name="Ketchum K.A."/>
            <person name="Venter J.C."/>
            <person name="Tettelin H."/>
            <person name="Bryant D.A."/>
            <person name="Fraser C.M."/>
        </authorList>
    </citation>
    <scope>NUCLEOTIDE SEQUENCE [LARGE SCALE GENOMIC DNA]</scope>
    <source>
        <strain evidence="2">ATCC 49652 / DSM 12025 / NBRC 103806 / TLS</strain>
    </source>
</reference>
<dbReference type="EMBL" id="AE006470">
    <property type="protein sequence ID" value="AAM72121.1"/>
    <property type="molecule type" value="Genomic_DNA"/>
</dbReference>
<evidence type="ECO:0000313" key="1">
    <source>
        <dbReference type="EMBL" id="AAM72121.1"/>
    </source>
</evidence>
<dbReference type="AlphaFoldDB" id="Q8KE07"/>
<dbReference type="HOGENOM" id="CLU_3326329_0_0_10"/>
<gene>
    <name evidence="1" type="ordered locus">CT0886</name>
</gene>
<organism evidence="1 2">
    <name type="scientific">Chlorobaculum tepidum (strain ATCC 49652 / DSM 12025 / NBRC 103806 / TLS)</name>
    <name type="common">Chlorobium tepidum</name>
    <dbReference type="NCBI Taxonomy" id="194439"/>
    <lineage>
        <taxon>Bacteria</taxon>
        <taxon>Pseudomonadati</taxon>
        <taxon>Chlorobiota</taxon>
        <taxon>Chlorobiia</taxon>
        <taxon>Chlorobiales</taxon>
        <taxon>Chlorobiaceae</taxon>
        <taxon>Chlorobaculum</taxon>
    </lineage>
</organism>
<accession>Q8KE07</accession>
<dbReference type="KEGG" id="cte:CT0886"/>
<keyword evidence="2" id="KW-1185">Reference proteome</keyword>
<sequence>MTGIESSTFRNDAHIQRYYGHARWYGRYRLLEQGTDLA</sequence>
<evidence type="ECO:0000313" key="2">
    <source>
        <dbReference type="Proteomes" id="UP000001007"/>
    </source>
</evidence>
<protein>
    <submittedName>
        <fullName evidence="1">Uncharacterized protein</fullName>
    </submittedName>
</protein>
<name>Q8KE07_CHLTE</name>
<dbReference type="Proteomes" id="UP000001007">
    <property type="component" value="Chromosome"/>
</dbReference>
<dbReference type="EnsemblBacteria" id="AAM72121">
    <property type="protein sequence ID" value="AAM72121"/>
    <property type="gene ID" value="CT0886"/>
</dbReference>
<proteinExistence type="predicted"/>